<dbReference type="Gene3D" id="2.40.10.500">
    <property type="match status" value="1"/>
</dbReference>
<gene>
    <name evidence="3" type="ORF">K0O23_10285</name>
</gene>
<dbReference type="InterPro" id="IPR052918">
    <property type="entry name" value="Motility_Chemotaxis_Reg"/>
</dbReference>
<evidence type="ECO:0000256" key="1">
    <source>
        <dbReference type="SAM" id="SignalP"/>
    </source>
</evidence>
<dbReference type="SUPFAM" id="SSF63829">
    <property type="entry name" value="Calcium-dependent phosphotriesterase"/>
    <property type="match status" value="2"/>
</dbReference>
<dbReference type="Gene3D" id="2.80.10.50">
    <property type="match status" value="2"/>
</dbReference>
<feature type="domain" description="Secretion system C-terminal sorting" evidence="2">
    <location>
        <begin position="897"/>
        <end position="972"/>
    </location>
</feature>
<dbReference type="Pfam" id="PF18962">
    <property type="entry name" value="Por_Secre_tail"/>
    <property type="match status" value="1"/>
</dbReference>
<dbReference type="EMBL" id="JAHYXK010000007">
    <property type="protein sequence ID" value="MBW7467460.1"/>
    <property type="molecule type" value="Genomic_DNA"/>
</dbReference>
<keyword evidence="4" id="KW-1185">Reference proteome</keyword>
<dbReference type="RefSeq" id="WP_219877340.1">
    <property type="nucleotide sequence ID" value="NZ_JAHYXK010000007.1"/>
</dbReference>
<sequence length="974" mass="100478">MNKLYRLLLLCLLLTSVRAKAQAPDFMWAKQAQGTDTNNPEYGRSVARDTQGNTYVVGYFRDRIIFDGITLKSSGGWDVFIAKYNASGSVLWAQRAGGANTDVGTGVAIDGFGNAYVTGYFYDPATFGSTTLTSAGGADMFVAKYDPSGNVLWAQRSGGANNDISNSIAVDGSGNAYVTGYFYETTTFGSTTLTSSGGQDMFVAKYNASGTVVWAKQAGGTNSDYGRGIAVDGQGNAYVTGEFYGTATFGSTTLTSAGYDDIFVAKYDASGTVVWAKQAGGTNSDYGRGIAVDGQGNAYVTGEFLGTATFGSTTLTSAGYDDIFVAKYDPSGTLVWAKQAGNTNSDYGRGIAVDGQGNAYVTGEFLGTATFEGTTLTSAGALDVFVAKYNASGTVVWAKQAGGTSSDYGRGIAVDGQGNAYVTGEFLGTATLGSTTLTSSGGWDMFVARYDASGNALWAKNPTGTGTADYGRSIAVDGQGNTYVTGEFYGTATFGSTTLTSAGGADIFVAKYDPSGTVLWALRAGGTSNELGFGIAVDGSGNAYVTGYFYGTTTLGSTTLTSSGGWGMFVAKYNASGTVVWAKQAGGTSFNYGRGIAVDGQGNAYVTGEFYGTATFEGTTLTSAGGTDVFVAKYNASGTVVWAKQAGGTSSDYGRGIAVDGQGNAYVTGEFYGTATFEGTTLTSSGGTDMFVAKYNASGTVVWAKQAGGTSSDYGRGIAVDGSGNAYVTGYFFETVSFGTIELISAGRNDMFVAKYNASGTVVWAQRAGGTSHCSGYAIALDSQGGAYVTGHFWDTASFGTTALTSSGVADVFIAKYDASGNALWAQRAGGTGYDIGYGIAVDGSGSARVTGYFYSAAAFGSTSLSSLGAEMFVAKLHSQPNLTGLVDRQLSESLMVYPNPASSSLRVSLSASAGAVHELRLLDVKGMAVLSQFYPMASGEFNQALDLSKLQRGVYLLQVVTDQGVVTKRVVKQ</sequence>
<dbReference type="NCBIfam" id="TIGR04183">
    <property type="entry name" value="Por_Secre_tail"/>
    <property type="match status" value="1"/>
</dbReference>
<reference evidence="3 4" key="1">
    <citation type="journal article" date="2016" name="Int. J. Syst. Evol. Microbiol.">
        <title>Pontibacter aydingkolensis sp. nov., isolated from soil of a salt lake.</title>
        <authorList>
            <person name="Osman G."/>
            <person name="Zhang T."/>
            <person name="Lou K."/>
            <person name="Gao Y."/>
            <person name="Chang W."/>
            <person name="Lin Q."/>
            <person name="Yang H.M."/>
            <person name="Huo X.D."/>
            <person name="Wang N."/>
        </authorList>
    </citation>
    <scope>NUCLEOTIDE SEQUENCE [LARGE SCALE GENOMIC DNA]</scope>
    <source>
        <strain evidence="3 4">KACC 19255</strain>
    </source>
</reference>
<evidence type="ECO:0000259" key="2">
    <source>
        <dbReference type="Pfam" id="PF18962"/>
    </source>
</evidence>
<dbReference type="PANTHER" id="PTHR35580:SF1">
    <property type="entry name" value="PHYTASE-LIKE DOMAIN-CONTAINING PROTEIN"/>
    <property type="match status" value="1"/>
</dbReference>
<dbReference type="InterPro" id="IPR026444">
    <property type="entry name" value="Secre_tail"/>
</dbReference>
<accession>A0ABS7CUJ1</accession>
<feature type="signal peptide" evidence="1">
    <location>
        <begin position="1"/>
        <end position="21"/>
    </location>
</feature>
<evidence type="ECO:0000313" key="3">
    <source>
        <dbReference type="EMBL" id="MBW7467460.1"/>
    </source>
</evidence>
<dbReference type="InterPro" id="IPR011042">
    <property type="entry name" value="6-blade_b-propeller_TolB-like"/>
</dbReference>
<dbReference type="SUPFAM" id="SSF101898">
    <property type="entry name" value="NHL repeat"/>
    <property type="match status" value="1"/>
</dbReference>
<dbReference type="PANTHER" id="PTHR35580">
    <property type="entry name" value="CELL SURFACE GLYCOPROTEIN (S-LAYER PROTEIN)-LIKE PROTEIN"/>
    <property type="match status" value="1"/>
</dbReference>
<dbReference type="InterPro" id="IPR010620">
    <property type="entry name" value="SBBP_repeat"/>
</dbReference>
<dbReference type="Gene3D" id="2.120.10.30">
    <property type="entry name" value="TolB, C-terminal domain"/>
    <property type="match status" value="2"/>
</dbReference>
<dbReference type="Pfam" id="PF06739">
    <property type="entry name" value="SBBP"/>
    <property type="match status" value="11"/>
</dbReference>
<feature type="chain" id="PRO_5046352398" evidence="1">
    <location>
        <begin position="22"/>
        <end position="974"/>
    </location>
</feature>
<protein>
    <submittedName>
        <fullName evidence="3">SBBP repeat-containing protein</fullName>
    </submittedName>
</protein>
<comment type="caution">
    <text evidence="3">The sequence shown here is derived from an EMBL/GenBank/DDBJ whole genome shotgun (WGS) entry which is preliminary data.</text>
</comment>
<dbReference type="Proteomes" id="UP000813018">
    <property type="component" value="Unassembled WGS sequence"/>
</dbReference>
<name>A0ABS7CUJ1_9BACT</name>
<evidence type="ECO:0000313" key="4">
    <source>
        <dbReference type="Proteomes" id="UP000813018"/>
    </source>
</evidence>
<organism evidence="3 4">
    <name type="scientific">Pontibacter aydingkolensis</name>
    <dbReference type="NCBI Taxonomy" id="1911536"/>
    <lineage>
        <taxon>Bacteria</taxon>
        <taxon>Pseudomonadati</taxon>
        <taxon>Bacteroidota</taxon>
        <taxon>Cytophagia</taxon>
        <taxon>Cytophagales</taxon>
        <taxon>Hymenobacteraceae</taxon>
        <taxon>Pontibacter</taxon>
    </lineage>
</organism>
<proteinExistence type="predicted"/>
<keyword evidence="1" id="KW-0732">Signal</keyword>